<dbReference type="InterPro" id="IPR001851">
    <property type="entry name" value="ABC_transp_permease"/>
</dbReference>
<feature type="transmembrane region" description="Helical" evidence="9">
    <location>
        <begin position="262"/>
        <end position="280"/>
    </location>
</feature>
<feature type="transmembrane region" description="Helical" evidence="9">
    <location>
        <begin position="89"/>
        <end position="107"/>
    </location>
</feature>
<dbReference type="RefSeq" id="WP_273844184.1">
    <property type="nucleotide sequence ID" value="NZ_JAQQWT010000008.1"/>
</dbReference>
<dbReference type="EMBL" id="JBHLTR010000031">
    <property type="protein sequence ID" value="MFC0560606.1"/>
    <property type="molecule type" value="Genomic_DNA"/>
</dbReference>
<evidence type="ECO:0000313" key="11">
    <source>
        <dbReference type="Proteomes" id="UP001589833"/>
    </source>
</evidence>
<feature type="transmembrane region" description="Helical" evidence="9">
    <location>
        <begin position="33"/>
        <end position="53"/>
    </location>
</feature>
<keyword evidence="2" id="KW-0813">Transport</keyword>
<accession>A0ABV6NIP9</accession>
<protein>
    <recommendedName>
        <fullName evidence="8">Autoinducer 2 import system permease protein LsrD</fullName>
    </recommendedName>
</protein>
<feature type="transmembrane region" description="Helical" evidence="9">
    <location>
        <begin position="312"/>
        <end position="332"/>
    </location>
</feature>
<comment type="caution">
    <text evidence="10">The sequence shown here is derived from an EMBL/GenBank/DDBJ whole genome shotgun (WGS) entry which is preliminary data.</text>
</comment>
<keyword evidence="4" id="KW-0997">Cell inner membrane</keyword>
<comment type="subcellular location">
    <subcellularLocation>
        <location evidence="1">Cell membrane</location>
        <topology evidence="1">Multi-pass membrane protein</topology>
    </subcellularLocation>
</comment>
<dbReference type="PANTHER" id="PTHR32196:SF71">
    <property type="entry name" value="AUTOINDUCER 2 IMPORT SYSTEM PERMEASE PROTEIN LSRD"/>
    <property type="match status" value="1"/>
</dbReference>
<evidence type="ECO:0000256" key="5">
    <source>
        <dbReference type="ARBA" id="ARBA00022692"/>
    </source>
</evidence>
<feature type="transmembrane region" description="Helical" evidence="9">
    <location>
        <begin position="180"/>
        <end position="201"/>
    </location>
</feature>
<evidence type="ECO:0000313" key="10">
    <source>
        <dbReference type="EMBL" id="MFC0560606.1"/>
    </source>
</evidence>
<gene>
    <name evidence="10" type="ORF">ACFFH4_16575</name>
</gene>
<keyword evidence="5 9" id="KW-0812">Transmembrane</keyword>
<feature type="transmembrane region" description="Helical" evidence="9">
    <location>
        <begin position="287"/>
        <end position="306"/>
    </location>
</feature>
<evidence type="ECO:0000256" key="8">
    <source>
        <dbReference type="ARBA" id="ARBA00039381"/>
    </source>
</evidence>
<name>A0ABV6NIP9_9BACI</name>
<evidence type="ECO:0000256" key="7">
    <source>
        <dbReference type="ARBA" id="ARBA00023136"/>
    </source>
</evidence>
<reference evidence="10 11" key="1">
    <citation type="submission" date="2024-09" db="EMBL/GenBank/DDBJ databases">
        <authorList>
            <person name="Sun Q."/>
            <person name="Mori K."/>
        </authorList>
    </citation>
    <scope>NUCLEOTIDE SEQUENCE [LARGE SCALE GENOMIC DNA]</scope>
    <source>
        <strain evidence="10 11">NCAIM B.02301</strain>
    </source>
</reference>
<feature type="transmembrane region" description="Helical" evidence="9">
    <location>
        <begin position="65"/>
        <end position="82"/>
    </location>
</feature>
<keyword evidence="7 9" id="KW-0472">Membrane</keyword>
<organism evidence="10 11">
    <name type="scientific">Halalkalibacter alkalisediminis</name>
    <dbReference type="NCBI Taxonomy" id="935616"/>
    <lineage>
        <taxon>Bacteria</taxon>
        <taxon>Bacillati</taxon>
        <taxon>Bacillota</taxon>
        <taxon>Bacilli</taxon>
        <taxon>Bacillales</taxon>
        <taxon>Bacillaceae</taxon>
        <taxon>Halalkalibacter</taxon>
    </lineage>
</organism>
<proteinExistence type="predicted"/>
<dbReference type="PANTHER" id="PTHR32196">
    <property type="entry name" value="ABC TRANSPORTER PERMEASE PROTEIN YPHD-RELATED-RELATED"/>
    <property type="match status" value="1"/>
</dbReference>
<evidence type="ECO:0000256" key="2">
    <source>
        <dbReference type="ARBA" id="ARBA00022448"/>
    </source>
</evidence>
<evidence type="ECO:0000256" key="4">
    <source>
        <dbReference type="ARBA" id="ARBA00022519"/>
    </source>
</evidence>
<keyword evidence="11" id="KW-1185">Reference proteome</keyword>
<feature type="transmembrane region" description="Helical" evidence="9">
    <location>
        <begin position="141"/>
        <end position="160"/>
    </location>
</feature>
<evidence type="ECO:0000256" key="3">
    <source>
        <dbReference type="ARBA" id="ARBA00022475"/>
    </source>
</evidence>
<evidence type="ECO:0000256" key="1">
    <source>
        <dbReference type="ARBA" id="ARBA00004651"/>
    </source>
</evidence>
<dbReference type="CDD" id="cd06579">
    <property type="entry name" value="TM_PBP1_transp_AraH_like"/>
    <property type="match status" value="1"/>
</dbReference>
<evidence type="ECO:0000256" key="9">
    <source>
        <dbReference type="SAM" id="Phobius"/>
    </source>
</evidence>
<keyword evidence="3" id="KW-1003">Cell membrane</keyword>
<evidence type="ECO:0000256" key="6">
    <source>
        <dbReference type="ARBA" id="ARBA00022989"/>
    </source>
</evidence>
<keyword evidence="6 9" id="KW-1133">Transmembrane helix</keyword>
<dbReference type="Proteomes" id="UP001589833">
    <property type="component" value="Unassembled WGS sequence"/>
</dbReference>
<feature type="transmembrane region" description="Helical" evidence="9">
    <location>
        <begin position="230"/>
        <end position="250"/>
    </location>
</feature>
<dbReference type="Pfam" id="PF02653">
    <property type="entry name" value="BPD_transp_2"/>
    <property type="match status" value="1"/>
</dbReference>
<feature type="transmembrane region" description="Helical" evidence="9">
    <location>
        <begin position="113"/>
        <end position="134"/>
    </location>
</feature>
<sequence>MEPRVVNQNEYVQRTLVNKEAFSLKKFFFQWEWLLILVFIVLMVINTNISPYFLSATGLRDATMIFLDKAFIVFPMVMIMILRDIDISVGSTVALSAVVMATLYNRLGVPMEMAIVICLMVGALCGLINGLLIVKFKELSAVIVTLGTMILYRGIAYVILEDQASGNFPEWFSFFGWGSVAGIPFILIVFTIFAIAFTLLLHKTTFGRQIYAMGNNDTASRFSGVQVDKVKVIVFVLAGLMAAITAIFLASRMGSTRPNVAMMYELDVIAMVALGGISTAGGKGRMIGAIIAVFIIGYLQYGLGLINIPSQTMLVIVGILLIVSVAIPKLNVGTKFKKTEKRKT</sequence>